<evidence type="ECO:0000313" key="2">
    <source>
        <dbReference type="EMBL" id="OBZ92894.1"/>
    </source>
</evidence>
<sequence>MTYPDSTVPAGTTTESSSSAVSWGAIIAGAVAASAITIVLSLVGSGIGLGVASPFSSTGSSVATFAVGAAIWLIIVQWASAGIGGYIAGRLRTKWTGVNRDEVFFRDTAHGVLAWALATLIVVGALGSVVSSTIGAGVQATATLTAGATAAGAAAASSDAGSNATSYFVDSLLRPASPGTAPAGTAGDDTAGQVSRILLNSATSGALSDGDRAYLDQLVASKTGLSEADAKARVDGVLKSIDDAKIAATKAAETARKTSATVALFGALSLLIGGFVAGVGAALGGRQRDEVDGVLPA</sequence>
<evidence type="ECO:0000313" key="3">
    <source>
        <dbReference type="Proteomes" id="UP000093111"/>
    </source>
</evidence>
<accession>A0A1C7NZH7</accession>
<feature type="transmembrane region" description="Helical" evidence="1">
    <location>
        <begin position="20"/>
        <end position="50"/>
    </location>
</feature>
<dbReference type="PATRIC" id="fig|1612624.7.peg.2611"/>
<dbReference type="EMBL" id="LGLV01000017">
    <property type="protein sequence ID" value="OBZ92894.1"/>
    <property type="molecule type" value="Genomic_DNA"/>
</dbReference>
<keyword evidence="1" id="KW-0472">Membrane</keyword>
<dbReference type="RefSeq" id="WP_068957529.1">
    <property type="nucleotide sequence ID" value="NZ_LGLV01000017.1"/>
</dbReference>
<gene>
    <name evidence="2" type="ORF">ADU59_24545</name>
</gene>
<keyword evidence="1" id="KW-0812">Transmembrane</keyword>
<dbReference type="AlphaFoldDB" id="A0A1C7NZH7"/>
<dbReference type="STRING" id="1612624.ADU59_24545"/>
<reference evidence="2 3" key="1">
    <citation type="journal article" date="2016" name="Syst. Appl. Microbiol.">
        <title>Pararhizobium polonicum sp. nov. isolated from tumors on stone fruit rootstocks.</title>
        <authorList>
            <person name="Pulawska J."/>
            <person name="Kuzmanovic N."/>
            <person name="Willems A."/>
            <person name="Pothier J.F."/>
        </authorList>
    </citation>
    <scope>NUCLEOTIDE SEQUENCE [LARGE SCALE GENOMIC DNA]</scope>
    <source>
        <strain evidence="2 3">F5.1</strain>
    </source>
</reference>
<feature type="transmembrane region" description="Helical" evidence="1">
    <location>
        <begin position="108"/>
        <end position="130"/>
    </location>
</feature>
<keyword evidence="1" id="KW-1133">Transmembrane helix</keyword>
<proteinExistence type="predicted"/>
<organism evidence="2 3">
    <name type="scientific">Pararhizobium polonicum</name>
    <dbReference type="NCBI Taxonomy" id="1612624"/>
    <lineage>
        <taxon>Bacteria</taxon>
        <taxon>Pseudomonadati</taxon>
        <taxon>Pseudomonadota</taxon>
        <taxon>Alphaproteobacteria</taxon>
        <taxon>Hyphomicrobiales</taxon>
        <taxon>Rhizobiaceae</taxon>
        <taxon>Rhizobium/Agrobacterium group</taxon>
        <taxon>Pararhizobium</taxon>
    </lineage>
</organism>
<comment type="caution">
    <text evidence="2">The sequence shown here is derived from an EMBL/GenBank/DDBJ whole genome shotgun (WGS) entry which is preliminary data.</text>
</comment>
<feature type="transmembrane region" description="Helical" evidence="1">
    <location>
        <begin position="62"/>
        <end position="88"/>
    </location>
</feature>
<keyword evidence="3" id="KW-1185">Reference proteome</keyword>
<feature type="transmembrane region" description="Helical" evidence="1">
    <location>
        <begin position="260"/>
        <end position="283"/>
    </location>
</feature>
<protein>
    <submittedName>
        <fullName evidence="2">Membrane protein</fullName>
    </submittedName>
</protein>
<evidence type="ECO:0000256" key="1">
    <source>
        <dbReference type="SAM" id="Phobius"/>
    </source>
</evidence>
<name>A0A1C7NZH7_9HYPH</name>
<dbReference type="OrthoDB" id="7032238at2"/>
<dbReference type="Proteomes" id="UP000093111">
    <property type="component" value="Unassembled WGS sequence"/>
</dbReference>